<evidence type="ECO:0000259" key="5">
    <source>
        <dbReference type="Pfam" id="PF00501"/>
    </source>
</evidence>
<evidence type="ECO:0000256" key="4">
    <source>
        <dbReference type="ARBA" id="ARBA00023098"/>
    </source>
</evidence>
<dbReference type="GO" id="GO:0006631">
    <property type="term" value="P:fatty acid metabolic process"/>
    <property type="evidence" value="ECO:0007669"/>
    <property type="project" value="UniProtKB-KW"/>
</dbReference>
<evidence type="ECO:0000256" key="3">
    <source>
        <dbReference type="ARBA" id="ARBA00022832"/>
    </source>
</evidence>
<dbReference type="EMBL" id="SSMQ01000052">
    <property type="protein sequence ID" value="TKC99909.1"/>
    <property type="molecule type" value="Genomic_DNA"/>
</dbReference>
<dbReference type="Pfam" id="PF13193">
    <property type="entry name" value="AMP-binding_C"/>
    <property type="match status" value="1"/>
</dbReference>
<dbReference type="Pfam" id="PF00501">
    <property type="entry name" value="AMP-binding"/>
    <property type="match status" value="1"/>
</dbReference>
<protein>
    <submittedName>
        <fullName evidence="7">Fatty-acid--CoA ligase</fullName>
    </submittedName>
</protein>
<dbReference type="RefSeq" id="WP_136933710.1">
    <property type="nucleotide sequence ID" value="NZ_SSMQ01000052.1"/>
</dbReference>
<organism evidence="7 8">
    <name type="scientific">Polyangium fumosum</name>
    <dbReference type="NCBI Taxonomy" id="889272"/>
    <lineage>
        <taxon>Bacteria</taxon>
        <taxon>Pseudomonadati</taxon>
        <taxon>Myxococcota</taxon>
        <taxon>Polyangia</taxon>
        <taxon>Polyangiales</taxon>
        <taxon>Polyangiaceae</taxon>
        <taxon>Polyangium</taxon>
    </lineage>
</organism>
<dbReference type="InterPro" id="IPR000873">
    <property type="entry name" value="AMP-dep_synth/lig_dom"/>
</dbReference>
<evidence type="ECO:0000256" key="2">
    <source>
        <dbReference type="ARBA" id="ARBA00022598"/>
    </source>
</evidence>
<dbReference type="PANTHER" id="PTHR43859">
    <property type="entry name" value="ACYL-ACTIVATING ENZYME"/>
    <property type="match status" value="1"/>
</dbReference>
<dbReference type="NCBIfam" id="NF004837">
    <property type="entry name" value="PRK06187.1"/>
    <property type="match status" value="1"/>
</dbReference>
<dbReference type="OrthoDB" id="5483897at2"/>
<dbReference type="Gene3D" id="3.40.50.12780">
    <property type="entry name" value="N-terminal domain of ligase-like"/>
    <property type="match status" value="1"/>
</dbReference>
<evidence type="ECO:0000259" key="6">
    <source>
        <dbReference type="Pfam" id="PF13193"/>
    </source>
</evidence>
<evidence type="ECO:0000313" key="8">
    <source>
        <dbReference type="Proteomes" id="UP000309215"/>
    </source>
</evidence>
<dbReference type="InterPro" id="IPR045851">
    <property type="entry name" value="AMP-bd_C_sf"/>
</dbReference>
<dbReference type="Gene3D" id="3.30.300.30">
    <property type="match status" value="1"/>
</dbReference>
<reference evidence="7 8" key="1">
    <citation type="submission" date="2019-04" db="EMBL/GenBank/DDBJ databases">
        <authorList>
            <person name="Li Y."/>
            <person name="Wang J."/>
        </authorList>
    </citation>
    <scope>NUCLEOTIDE SEQUENCE [LARGE SCALE GENOMIC DNA]</scope>
    <source>
        <strain evidence="7 8">DSM 14668</strain>
    </source>
</reference>
<evidence type="ECO:0000313" key="7">
    <source>
        <dbReference type="EMBL" id="TKC99909.1"/>
    </source>
</evidence>
<comment type="similarity">
    <text evidence="1">Belongs to the ATP-dependent AMP-binding enzyme family.</text>
</comment>
<name>A0A4U1IYZ0_9BACT</name>
<dbReference type="GO" id="GO:0016874">
    <property type="term" value="F:ligase activity"/>
    <property type="evidence" value="ECO:0007669"/>
    <property type="project" value="UniProtKB-KW"/>
</dbReference>
<dbReference type="InterPro" id="IPR020845">
    <property type="entry name" value="AMP-binding_CS"/>
</dbReference>
<dbReference type="InterPro" id="IPR025110">
    <property type="entry name" value="AMP-bd_C"/>
</dbReference>
<feature type="domain" description="AMP-dependent synthetase/ligase" evidence="5">
    <location>
        <begin position="37"/>
        <end position="402"/>
    </location>
</feature>
<sequence length="547" mass="60341">MLAGRMMDFPLTLTHFLERARTFFGRNEIVSRLPDKTLVRSTYGDFYRRTAKLAGALHRLGVRPGDRVATLSWNHQRHLEVYLGAPAMGAVVHTLNLRLHPNELGYIANHAEDKVVVVDRSLLPLWRKFADQVRSVRHVIVVPDCPAQGEPTSTEIDYEEFIAPEKDEYPWPSLDERSAAMICYTSGTTGNPKGVVYSHRSTVLHTLVVCNADTIGVREADTVLPVVPMFHAAAWGLPYAAVMAGSKLVFPGPHLDPPSLLDLIAAEKVTIAAGVPTIWLGILQLLDQHPGKWNLSAIRSTVIGGSAAPPALIDGFKSRHGIDVTHAWGMTETNPVGTLARVKHALSDRDEATKLGCKASQGYAVPFVEQRHVGEDGTILPWDGETMGELEVRGPWVASSYFSDEGPDRFTADGWFKTGDVVTIDREGYLRITDRSKDVIKSGGEWISSVALENALMSHPAVLEAAVFAARHPKWTERPLAAIVLKEGKAATRDELNAHIESKFAKFWLPDDYVFMAQIPRTSTGKFLKTKLRELYGDHLEKQGAAE</sequence>
<keyword evidence="3" id="KW-0276">Fatty acid metabolism</keyword>
<keyword evidence="4" id="KW-0443">Lipid metabolism</keyword>
<keyword evidence="8" id="KW-1185">Reference proteome</keyword>
<dbReference type="CDD" id="cd12119">
    <property type="entry name" value="ttLC_FACS_AlkK_like"/>
    <property type="match status" value="1"/>
</dbReference>
<dbReference type="FunFam" id="3.30.300.30:FF:000008">
    <property type="entry name" value="2,3-dihydroxybenzoate-AMP ligase"/>
    <property type="match status" value="1"/>
</dbReference>
<accession>A0A4U1IYZ0</accession>
<dbReference type="AlphaFoldDB" id="A0A4U1IYZ0"/>
<dbReference type="Proteomes" id="UP000309215">
    <property type="component" value="Unassembled WGS sequence"/>
</dbReference>
<gene>
    <name evidence="7" type="ORF">E8A74_36485</name>
</gene>
<comment type="caution">
    <text evidence="7">The sequence shown here is derived from an EMBL/GenBank/DDBJ whole genome shotgun (WGS) entry which is preliminary data.</text>
</comment>
<dbReference type="SUPFAM" id="SSF56801">
    <property type="entry name" value="Acetyl-CoA synthetase-like"/>
    <property type="match status" value="1"/>
</dbReference>
<dbReference type="PANTHER" id="PTHR43859:SF4">
    <property type="entry name" value="BUTANOATE--COA LIGASE AAE1-RELATED"/>
    <property type="match status" value="1"/>
</dbReference>
<keyword evidence="2 7" id="KW-0436">Ligase</keyword>
<proteinExistence type="inferred from homology"/>
<evidence type="ECO:0000256" key="1">
    <source>
        <dbReference type="ARBA" id="ARBA00006432"/>
    </source>
</evidence>
<dbReference type="InterPro" id="IPR042099">
    <property type="entry name" value="ANL_N_sf"/>
</dbReference>
<dbReference type="PROSITE" id="PS00455">
    <property type="entry name" value="AMP_BINDING"/>
    <property type="match status" value="1"/>
</dbReference>
<feature type="domain" description="AMP-binding enzyme C-terminal" evidence="6">
    <location>
        <begin position="452"/>
        <end position="526"/>
    </location>
</feature>